<evidence type="ECO:0000313" key="1">
    <source>
        <dbReference type="EMBL" id="RXG41768.1"/>
    </source>
</evidence>
<gene>
    <name evidence="1" type="ORF">VDGE_30698</name>
</gene>
<organism evidence="1 2">
    <name type="scientific">Verticillium dahliae</name>
    <name type="common">Verticillium wilt</name>
    <dbReference type="NCBI Taxonomy" id="27337"/>
    <lineage>
        <taxon>Eukaryota</taxon>
        <taxon>Fungi</taxon>
        <taxon>Dikarya</taxon>
        <taxon>Ascomycota</taxon>
        <taxon>Pezizomycotina</taxon>
        <taxon>Sordariomycetes</taxon>
        <taxon>Hypocreomycetidae</taxon>
        <taxon>Glomerellales</taxon>
        <taxon>Plectosphaerellaceae</taxon>
        <taxon>Verticillium</taxon>
    </lineage>
</organism>
<protein>
    <submittedName>
        <fullName evidence="1">Uncharacterized protein</fullName>
    </submittedName>
</protein>
<sequence>MRIANVNRIRRPVNTKKYHLPPGPSGSCLTFERVVFEPQLVGLNHHHIKEFVKQRVGIEGESPGIKRQNDMLAVAEARRRLESNPAPETAAMPAVAHGLTIPEDAVICIHLEIAKRRKLGPNHQSGVCTINGGGPVMAT</sequence>
<evidence type="ECO:0000313" key="2">
    <source>
        <dbReference type="Proteomes" id="UP000288725"/>
    </source>
</evidence>
<dbReference type="Proteomes" id="UP000288725">
    <property type="component" value="Chromosome 3"/>
</dbReference>
<dbReference type="EMBL" id="RSDZ01000175">
    <property type="protein sequence ID" value="RXG41768.1"/>
    <property type="molecule type" value="Genomic_DNA"/>
</dbReference>
<reference evidence="1 2" key="1">
    <citation type="submission" date="2018-12" db="EMBL/GenBank/DDBJ databases">
        <title>Genome of Verticillium dahliae isolate Getta Getta.</title>
        <authorList>
            <person name="Gardiner D.M."/>
        </authorList>
    </citation>
    <scope>NUCLEOTIDE SEQUENCE [LARGE SCALE GENOMIC DNA]</scope>
    <source>
        <strain evidence="1 2">Getta Getta</strain>
    </source>
</reference>
<comment type="caution">
    <text evidence="1">The sequence shown here is derived from an EMBL/GenBank/DDBJ whole genome shotgun (WGS) entry which is preliminary data.</text>
</comment>
<dbReference type="AlphaFoldDB" id="A0A444RKY8"/>
<name>A0A444RKY8_VERDA</name>
<accession>A0A444RKY8</accession>
<proteinExistence type="predicted"/>